<reference evidence="2" key="1">
    <citation type="journal article" date="2011" name="Environ. Microbiol.">
        <title>Genomic insights into the metabolic potential of the polycyclic aromatic hydrocarbon degrading sulfate-reducing Deltaproteobacterium N47.</title>
        <authorList>
            <person name="Bergmann F."/>
            <person name="Selesi D."/>
            <person name="Weinmaier T."/>
            <person name="Tischler P."/>
            <person name="Rattei T."/>
            <person name="Meckenstock R.U."/>
        </authorList>
    </citation>
    <scope>NUCLEOTIDE SEQUENCE</scope>
</reference>
<name>E1YDH5_9BACT</name>
<evidence type="ECO:0000313" key="2">
    <source>
        <dbReference type="EMBL" id="CBX28619.1"/>
    </source>
</evidence>
<keyword evidence="1" id="KW-0812">Transmembrane</keyword>
<proteinExistence type="predicted"/>
<evidence type="ECO:0000256" key="1">
    <source>
        <dbReference type="SAM" id="Phobius"/>
    </source>
</evidence>
<keyword evidence="1" id="KW-1133">Transmembrane helix</keyword>
<protein>
    <submittedName>
        <fullName evidence="2">Uncharacterized protein</fullName>
    </submittedName>
</protein>
<keyword evidence="1" id="KW-0472">Membrane</keyword>
<sequence length="60" mass="7076">MEYSKEQSDKKWQIFYYLFGNKFKLRTGEKMVNIGPVSLLFSQAVVLLSYDFLQPIVFSC</sequence>
<organism evidence="2">
    <name type="scientific">uncultured Desulfobacterium sp</name>
    <dbReference type="NCBI Taxonomy" id="201089"/>
    <lineage>
        <taxon>Bacteria</taxon>
        <taxon>Pseudomonadati</taxon>
        <taxon>Thermodesulfobacteriota</taxon>
        <taxon>Desulfobacteria</taxon>
        <taxon>Desulfobacterales</taxon>
        <taxon>Desulfobacteriaceae</taxon>
        <taxon>Desulfobacterium</taxon>
        <taxon>environmental samples</taxon>
    </lineage>
</organism>
<accession>E1YDH5</accession>
<feature type="transmembrane region" description="Helical" evidence="1">
    <location>
        <begin position="31"/>
        <end position="50"/>
    </location>
</feature>
<gene>
    <name evidence="2" type="ORF">N47_G39430</name>
</gene>
<dbReference type="AlphaFoldDB" id="E1YDH5"/>
<dbReference type="EMBL" id="FR695868">
    <property type="protein sequence ID" value="CBX28619.1"/>
    <property type="molecule type" value="Genomic_DNA"/>
</dbReference>